<keyword evidence="1" id="KW-0805">Transcription regulation</keyword>
<dbReference type="Pfam" id="PF00196">
    <property type="entry name" value="GerE"/>
    <property type="match status" value="1"/>
</dbReference>
<evidence type="ECO:0000256" key="2">
    <source>
        <dbReference type="ARBA" id="ARBA00023125"/>
    </source>
</evidence>
<accession>A0A934UVW6</accession>
<dbReference type="CDD" id="cd06170">
    <property type="entry name" value="LuxR_C_like"/>
    <property type="match status" value="1"/>
</dbReference>
<protein>
    <recommendedName>
        <fullName evidence="4">HTH luxR-type domain-containing protein</fullName>
    </recommendedName>
</protein>
<dbReference type="PROSITE" id="PS50043">
    <property type="entry name" value="HTH_LUXR_2"/>
    <property type="match status" value="1"/>
</dbReference>
<dbReference type="SUPFAM" id="SSF46894">
    <property type="entry name" value="C-terminal effector domain of the bipartite response regulators"/>
    <property type="match status" value="1"/>
</dbReference>
<dbReference type="InterPro" id="IPR016032">
    <property type="entry name" value="Sig_transdc_resp-reg_C-effctor"/>
</dbReference>
<evidence type="ECO:0000313" key="6">
    <source>
        <dbReference type="Proteomes" id="UP000608530"/>
    </source>
</evidence>
<name>A0A934UVW6_9MICO</name>
<feature type="domain" description="HTH luxR-type" evidence="4">
    <location>
        <begin position="757"/>
        <end position="822"/>
    </location>
</feature>
<dbReference type="Gene3D" id="1.10.10.10">
    <property type="entry name" value="Winged helix-like DNA-binding domain superfamily/Winged helix DNA-binding domain"/>
    <property type="match status" value="1"/>
</dbReference>
<keyword evidence="6" id="KW-1185">Reference proteome</keyword>
<evidence type="ECO:0000256" key="3">
    <source>
        <dbReference type="ARBA" id="ARBA00023163"/>
    </source>
</evidence>
<dbReference type="AlphaFoldDB" id="A0A934UVW6"/>
<dbReference type="PANTHER" id="PTHR44688:SF25">
    <property type="entry name" value="HTH LUXR-TYPE DOMAIN-CONTAINING PROTEIN"/>
    <property type="match status" value="1"/>
</dbReference>
<comment type="caution">
    <text evidence="5">The sequence shown here is derived from an EMBL/GenBank/DDBJ whole genome shotgun (WGS) entry which is preliminary data.</text>
</comment>
<dbReference type="SMART" id="SM00421">
    <property type="entry name" value="HTH_LUXR"/>
    <property type="match status" value="1"/>
</dbReference>
<keyword evidence="3" id="KW-0804">Transcription</keyword>
<dbReference type="Proteomes" id="UP000608530">
    <property type="component" value="Unassembled WGS sequence"/>
</dbReference>
<dbReference type="InterPro" id="IPR036388">
    <property type="entry name" value="WH-like_DNA-bd_sf"/>
</dbReference>
<dbReference type="PRINTS" id="PR00038">
    <property type="entry name" value="HTHLUXR"/>
</dbReference>
<evidence type="ECO:0000313" key="5">
    <source>
        <dbReference type="EMBL" id="MBK0419931.1"/>
    </source>
</evidence>
<organism evidence="5 6">
    <name type="scientific">Leucobacter chromiisoli</name>
    <dbReference type="NCBI Taxonomy" id="2796471"/>
    <lineage>
        <taxon>Bacteria</taxon>
        <taxon>Bacillati</taxon>
        <taxon>Actinomycetota</taxon>
        <taxon>Actinomycetes</taxon>
        <taxon>Micrococcales</taxon>
        <taxon>Microbacteriaceae</taxon>
        <taxon>Leucobacter</taxon>
    </lineage>
</organism>
<sequence>MDAAARVVVLRAEGGAGKTVLAAHWARETDDFEVVWVGVDEGTREPRSFWLRTFSAVGAVLGGRHQDLAAEYLSGLIPTDEAPALLASVLIRDPRPIALVFDDLHLASEETQDRLVSLVGRVPELRVVVTTRQRTGFETPTARTALDVEVIGSRELAFTAAELAGLAQRLPYRLAPSELSLLRRATRGHPLATQLALSVVRTLSRNGSRRPGREEIARGVEAAVTDFLPAFDAAAEEQLATAVALCPEVDEPLAAALGGERAWTAIASMEERGLGRFAARAGRQVFLMHTLVASALRHRAAQTLGPDELTRVRRIAYEHLRELADPIDLLVLLVEGGLDTMVFPHFIRHFSELSLHRTHDLIALLGPLPPARLEREGTLPIVLATALSEHSVVPAPRAKKLVRTGLAALPERAVGESPLDDAYLLLARLAALRVLRRYDAAADVGERLLERLETLDASGVGGGWFPAKVQIAFTHLLALRTDRVRELGAALDEDPHPTRPLHFRSLLAFADAFAGDLPAAERSLTFVEDGMPATWPDSHYATGWRLASALRAAADGGFDDALALLEPLESRLAVLDLWPAVLWTRGAVRFAQGALARGLRELEAGLAETRTYPIGRGWSEQLHALLAEYAMASGDLARATSVLQASGADPAVQLSRARLALRFSRPQEALAVLNGTASADYLPAQEAQRALLRAVAQDRLGNSELASARADEGCYALGKLQNPLPLAFLPAQALDDLRRLTSRALWREPAGPPVAHDGPMLEPLTAREQLVLRALEEGRPLAAIAAELHVSLNTIKSQTRSIYRKLHVSGRREAVTKAAQLDLL</sequence>
<evidence type="ECO:0000256" key="1">
    <source>
        <dbReference type="ARBA" id="ARBA00023015"/>
    </source>
</evidence>
<proteinExistence type="predicted"/>
<dbReference type="EMBL" id="JAEHOH010000019">
    <property type="protein sequence ID" value="MBK0419931.1"/>
    <property type="molecule type" value="Genomic_DNA"/>
</dbReference>
<dbReference type="GO" id="GO:0003677">
    <property type="term" value="F:DNA binding"/>
    <property type="evidence" value="ECO:0007669"/>
    <property type="project" value="UniProtKB-KW"/>
</dbReference>
<reference evidence="5" key="1">
    <citation type="submission" date="2020-12" db="EMBL/GenBank/DDBJ databases">
        <title>Leucobacter sp. CAS1, isolated from Chromium sludge.</title>
        <authorList>
            <person name="Xu Z."/>
        </authorList>
    </citation>
    <scope>NUCLEOTIDE SEQUENCE</scope>
    <source>
        <strain evidence="5">CSA1</strain>
    </source>
</reference>
<dbReference type="GO" id="GO:0006355">
    <property type="term" value="P:regulation of DNA-templated transcription"/>
    <property type="evidence" value="ECO:0007669"/>
    <property type="project" value="InterPro"/>
</dbReference>
<dbReference type="InterPro" id="IPR027417">
    <property type="entry name" value="P-loop_NTPase"/>
</dbReference>
<dbReference type="SUPFAM" id="SSF52540">
    <property type="entry name" value="P-loop containing nucleoside triphosphate hydrolases"/>
    <property type="match status" value="1"/>
</dbReference>
<keyword evidence="2" id="KW-0238">DNA-binding</keyword>
<gene>
    <name evidence="5" type="ORF">JD276_12910</name>
</gene>
<evidence type="ECO:0000259" key="4">
    <source>
        <dbReference type="PROSITE" id="PS50043"/>
    </source>
</evidence>
<dbReference type="PANTHER" id="PTHR44688">
    <property type="entry name" value="DNA-BINDING TRANSCRIPTIONAL ACTIVATOR DEVR_DOSR"/>
    <property type="match status" value="1"/>
</dbReference>
<dbReference type="RefSeq" id="WP_200116065.1">
    <property type="nucleotide sequence ID" value="NZ_JAEHOH010000019.1"/>
</dbReference>
<dbReference type="Gene3D" id="3.40.50.300">
    <property type="entry name" value="P-loop containing nucleotide triphosphate hydrolases"/>
    <property type="match status" value="1"/>
</dbReference>
<dbReference type="InterPro" id="IPR000792">
    <property type="entry name" value="Tscrpt_reg_LuxR_C"/>
</dbReference>